<proteinExistence type="predicted"/>
<organism evidence="1">
    <name type="scientific">marine metagenome</name>
    <dbReference type="NCBI Taxonomy" id="408172"/>
    <lineage>
        <taxon>unclassified sequences</taxon>
        <taxon>metagenomes</taxon>
        <taxon>ecological metagenomes</taxon>
    </lineage>
</organism>
<dbReference type="AlphaFoldDB" id="A0A382EKR1"/>
<sequence length="92" mass="9323">GCVNCNGSGLALCDCPGGTMTWDGCDGEGGIVCTTCNGYGYDEDDDRCPDCELGAITTGGLQSGFSCDKCDGNGEVCHLCDGSGLRDCLECS</sequence>
<evidence type="ECO:0000313" key="1">
    <source>
        <dbReference type="EMBL" id="SVB50551.1"/>
    </source>
</evidence>
<gene>
    <name evidence="1" type="ORF">METZ01_LOCUS203405</name>
</gene>
<name>A0A382EKR1_9ZZZZ</name>
<evidence type="ECO:0008006" key="2">
    <source>
        <dbReference type="Google" id="ProtNLM"/>
    </source>
</evidence>
<dbReference type="EMBL" id="UINC01044717">
    <property type="protein sequence ID" value="SVB50551.1"/>
    <property type="molecule type" value="Genomic_DNA"/>
</dbReference>
<accession>A0A382EKR1</accession>
<feature type="non-terminal residue" evidence="1">
    <location>
        <position position="1"/>
    </location>
</feature>
<protein>
    <recommendedName>
        <fullName evidence="2">CR-type domain-containing protein</fullName>
    </recommendedName>
</protein>
<reference evidence="1" key="1">
    <citation type="submission" date="2018-05" db="EMBL/GenBank/DDBJ databases">
        <authorList>
            <person name="Lanie J.A."/>
            <person name="Ng W.-L."/>
            <person name="Kazmierczak K.M."/>
            <person name="Andrzejewski T.M."/>
            <person name="Davidsen T.M."/>
            <person name="Wayne K.J."/>
            <person name="Tettelin H."/>
            <person name="Glass J.I."/>
            <person name="Rusch D."/>
            <person name="Podicherti R."/>
            <person name="Tsui H.-C.T."/>
            <person name="Winkler M.E."/>
        </authorList>
    </citation>
    <scope>NUCLEOTIDE SEQUENCE</scope>
</reference>